<sequence>MSRSTSLTTHEHQHPEHSPEFFTEITSTISQPLSWYAQRKARHERIQAMKNSGWMPSWGWSPETKPKEMARAVSEPVVPTFREEKKPESLAENIRTNKDWARIGGLLEGIAEVREAQRGTGHPASPPSAEGTPSSAPESSSMEAAAAQQKARREQTELYSVLDSI</sequence>
<dbReference type="Proteomes" id="UP000076738">
    <property type="component" value="Unassembled WGS sequence"/>
</dbReference>
<feature type="region of interest" description="Disordered" evidence="1">
    <location>
        <begin position="114"/>
        <end position="165"/>
    </location>
</feature>
<keyword evidence="3" id="KW-1185">Reference proteome</keyword>
<feature type="compositionally biased region" description="Low complexity" evidence="1">
    <location>
        <begin position="127"/>
        <end position="147"/>
    </location>
</feature>
<organism evidence="2 3">
    <name type="scientific">Calocera viscosa (strain TUFC12733)</name>
    <dbReference type="NCBI Taxonomy" id="1330018"/>
    <lineage>
        <taxon>Eukaryota</taxon>
        <taxon>Fungi</taxon>
        <taxon>Dikarya</taxon>
        <taxon>Basidiomycota</taxon>
        <taxon>Agaricomycotina</taxon>
        <taxon>Dacrymycetes</taxon>
        <taxon>Dacrymycetales</taxon>
        <taxon>Dacrymycetaceae</taxon>
        <taxon>Calocera</taxon>
    </lineage>
</organism>
<dbReference type="EMBL" id="KV417270">
    <property type="protein sequence ID" value="KZP00321.1"/>
    <property type="molecule type" value="Genomic_DNA"/>
</dbReference>
<gene>
    <name evidence="2" type="ORF">CALVIDRAFT_328130</name>
</gene>
<feature type="region of interest" description="Disordered" evidence="1">
    <location>
        <begin position="58"/>
        <end position="80"/>
    </location>
</feature>
<evidence type="ECO:0000256" key="1">
    <source>
        <dbReference type="SAM" id="MobiDB-lite"/>
    </source>
</evidence>
<proteinExistence type="predicted"/>
<evidence type="ECO:0000313" key="2">
    <source>
        <dbReference type="EMBL" id="KZP00321.1"/>
    </source>
</evidence>
<protein>
    <submittedName>
        <fullName evidence="2">Uncharacterized protein</fullName>
    </submittedName>
</protein>
<dbReference type="OrthoDB" id="10466732at2759"/>
<accession>A0A167QWP2</accession>
<name>A0A167QWP2_CALVF</name>
<reference evidence="2 3" key="1">
    <citation type="journal article" date="2016" name="Mol. Biol. Evol.">
        <title>Comparative Genomics of Early-Diverging Mushroom-Forming Fungi Provides Insights into the Origins of Lignocellulose Decay Capabilities.</title>
        <authorList>
            <person name="Nagy L.G."/>
            <person name="Riley R."/>
            <person name="Tritt A."/>
            <person name="Adam C."/>
            <person name="Daum C."/>
            <person name="Floudas D."/>
            <person name="Sun H."/>
            <person name="Yadav J.S."/>
            <person name="Pangilinan J."/>
            <person name="Larsson K.H."/>
            <person name="Matsuura K."/>
            <person name="Barry K."/>
            <person name="Labutti K."/>
            <person name="Kuo R."/>
            <person name="Ohm R.A."/>
            <person name="Bhattacharya S.S."/>
            <person name="Shirouzu T."/>
            <person name="Yoshinaga Y."/>
            <person name="Martin F.M."/>
            <person name="Grigoriev I.V."/>
            <person name="Hibbett D.S."/>
        </authorList>
    </citation>
    <scope>NUCLEOTIDE SEQUENCE [LARGE SCALE GENOMIC DNA]</scope>
    <source>
        <strain evidence="2 3">TUFC12733</strain>
    </source>
</reference>
<dbReference type="AlphaFoldDB" id="A0A167QWP2"/>
<evidence type="ECO:0000313" key="3">
    <source>
        <dbReference type="Proteomes" id="UP000076738"/>
    </source>
</evidence>